<comment type="caution">
    <text evidence="2">The sequence shown here is derived from an EMBL/GenBank/DDBJ whole genome shotgun (WGS) entry which is preliminary data.</text>
</comment>
<feature type="compositionally biased region" description="Basic and acidic residues" evidence="1">
    <location>
        <begin position="130"/>
        <end position="139"/>
    </location>
</feature>
<proteinExistence type="predicted"/>
<reference evidence="2 3" key="1">
    <citation type="journal article" date="2012" name="Genome Biol.">
        <title>Genome and low-iron response of an oceanic diatom adapted to chronic iron limitation.</title>
        <authorList>
            <person name="Lommer M."/>
            <person name="Specht M."/>
            <person name="Roy A.S."/>
            <person name="Kraemer L."/>
            <person name="Andreson R."/>
            <person name="Gutowska M.A."/>
            <person name="Wolf J."/>
            <person name="Bergner S.V."/>
            <person name="Schilhabel M.B."/>
            <person name="Klostermeier U.C."/>
            <person name="Beiko R.G."/>
            <person name="Rosenstiel P."/>
            <person name="Hippler M."/>
            <person name="Laroche J."/>
        </authorList>
    </citation>
    <scope>NUCLEOTIDE SEQUENCE [LARGE SCALE GENOMIC DNA]</scope>
    <source>
        <strain evidence="2 3">CCMP1005</strain>
    </source>
</reference>
<dbReference type="AlphaFoldDB" id="K0RLR6"/>
<sequence>PEGAERCHVCHDGAADHCRPPPTTADQPVTSRMRVRRAAAPPPAPLTVHDVPIASRTRSKSREAPPRFHHPDPATKTTWTRSAANEFGRLANGVGGRIKQDPTSTIKFIPRDSVPSEMFQQYGKFECQHRPPEIDEPNHTRLTIGRVKGPTYPD</sequence>
<accession>K0RLR6</accession>
<feature type="non-terminal residue" evidence="2">
    <location>
        <position position="1"/>
    </location>
</feature>
<dbReference type="EMBL" id="AGNL01038309">
    <property type="protein sequence ID" value="EJK53189.1"/>
    <property type="molecule type" value="Genomic_DNA"/>
</dbReference>
<keyword evidence="3" id="KW-1185">Reference proteome</keyword>
<evidence type="ECO:0000313" key="3">
    <source>
        <dbReference type="Proteomes" id="UP000266841"/>
    </source>
</evidence>
<protein>
    <submittedName>
        <fullName evidence="2">Uncharacterized protein</fullName>
    </submittedName>
</protein>
<feature type="compositionally biased region" description="Basic and acidic residues" evidence="1">
    <location>
        <begin position="60"/>
        <end position="73"/>
    </location>
</feature>
<evidence type="ECO:0000313" key="2">
    <source>
        <dbReference type="EMBL" id="EJK53189.1"/>
    </source>
</evidence>
<evidence type="ECO:0000256" key="1">
    <source>
        <dbReference type="SAM" id="MobiDB-lite"/>
    </source>
</evidence>
<name>K0RLR6_THAOC</name>
<dbReference type="Proteomes" id="UP000266841">
    <property type="component" value="Unassembled WGS sequence"/>
</dbReference>
<feature type="region of interest" description="Disordered" evidence="1">
    <location>
        <begin position="12"/>
        <end position="80"/>
    </location>
</feature>
<organism evidence="2 3">
    <name type="scientific">Thalassiosira oceanica</name>
    <name type="common">Marine diatom</name>
    <dbReference type="NCBI Taxonomy" id="159749"/>
    <lineage>
        <taxon>Eukaryota</taxon>
        <taxon>Sar</taxon>
        <taxon>Stramenopiles</taxon>
        <taxon>Ochrophyta</taxon>
        <taxon>Bacillariophyta</taxon>
        <taxon>Coscinodiscophyceae</taxon>
        <taxon>Thalassiosirophycidae</taxon>
        <taxon>Thalassiosirales</taxon>
        <taxon>Thalassiosiraceae</taxon>
        <taxon>Thalassiosira</taxon>
    </lineage>
</organism>
<feature type="region of interest" description="Disordered" evidence="1">
    <location>
        <begin position="130"/>
        <end position="154"/>
    </location>
</feature>
<gene>
    <name evidence="2" type="ORF">THAOC_27429</name>
</gene>